<dbReference type="AlphaFoldDB" id="A0A1A9MAI2"/>
<name>A0A1A9MAI2_9XANT</name>
<gene>
    <name evidence="1" type="ORF">A7D17_20575</name>
</gene>
<proteinExistence type="predicted"/>
<protein>
    <submittedName>
        <fullName evidence="1">Uncharacterized protein</fullName>
    </submittedName>
</protein>
<evidence type="ECO:0000313" key="1">
    <source>
        <dbReference type="EMBL" id="OAG66627.1"/>
    </source>
</evidence>
<reference evidence="1 2" key="1">
    <citation type="submission" date="2016-05" db="EMBL/GenBank/DDBJ databases">
        <title>Pathogenic, phenotypic and molecular characterisation of Xanthomonas nasturtii sp. nov. and Xanthomonas floridensis sp. nov., new species of Xanthomonas associated with watercress production in Florida.</title>
        <authorList>
            <person name="Vicente J.G."/>
            <person name="Rothwell S."/>
            <person name="Holub E.B."/>
            <person name="Studholme D.J."/>
        </authorList>
    </citation>
    <scope>NUCLEOTIDE SEQUENCE [LARGE SCALE GENOMIC DNA]</scope>
    <source>
        <strain evidence="1 2">WHRI 8848</strain>
    </source>
</reference>
<dbReference type="Proteomes" id="UP000077659">
    <property type="component" value="Unassembled WGS sequence"/>
</dbReference>
<organism evidence="1 2">
    <name type="scientific">Xanthomonas floridensis</name>
    <dbReference type="NCBI Taxonomy" id="1843580"/>
    <lineage>
        <taxon>Bacteria</taxon>
        <taxon>Pseudomonadati</taxon>
        <taxon>Pseudomonadota</taxon>
        <taxon>Gammaproteobacteria</taxon>
        <taxon>Lysobacterales</taxon>
        <taxon>Lysobacteraceae</taxon>
        <taxon>Xanthomonas</taxon>
    </lineage>
</organism>
<comment type="caution">
    <text evidence="1">The sequence shown here is derived from an EMBL/GenBank/DDBJ whole genome shotgun (WGS) entry which is preliminary data.</text>
</comment>
<accession>A0A1A9MAI2</accession>
<sequence>MFTRTGHDQLKGCLLTKPVFHTGQRFTWKALNRGDVWIGKNARHFNFAKDTAWLSVAHDGMNLTYGCIGKPSRSICPRTLRRVIKPLCRWPTMRPVYQLTRRDFVDVGECGIELTRIKKLRCLTFIDNPDVFARFDHRPNDISRPDVLRCRATIKNSDLA</sequence>
<dbReference type="EMBL" id="LXNG01000025">
    <property type="protein sequence ID" value="OAG66627.1"/>
    <property type="molecule type" value="Genomic_DNA"/>
</dbReference>
<evidence type="ECO:0000313" key="2">
    <source>
        <dbReference type="Proteomes" id="UP000077659"/>
    </source>
</evidence>